<keyword evidence="2" id="KW-1185">Reference proteome</keyword>
<proteinExistence type="predicted"/>
<evidence type="ECO:0000313" key="2">
    <source>
        <dbReference type="Proteomes" id="UP000673691"/>
    </source>
</evidence>
<protein>
    <submittedName>
        <fullName evidence="1">Uncharacterized protein</fullName>
    </submittedName>
</protein>
<dbReference type="AlphaFoldDB" id="A0A8H7ZWG4"/>
<dbReference type="Proteomes" id="UP000673691">
    <property type="component" value="Unassembled WGS sequence"/>
</dbReference>
<comment type="caution">
    <text evidence="1">The sequence shown here is derived from an EMBL/GenBank/DDBJ whole genome shotgun (WGS) entry which is preliminary data.</text>
</comment>
<accession>A0A8H7ZWG4</accession>
<evidence type="ECO:0000313" key="1">
    <source>
        <dbReference type="EMBL" id="KAG5460504.1"/>
    </source>
</evidence>
<gene>
    <name evidence="1" type="ORF">BJ554DRAFT_7440</name>
</gene>
<sequence length="80" mass="8267">MVVCLPLRHATAAVPGRMIHPVMLAVVNGASRGTVDVRDKCDNSGRIGVPGIEQCVTGGAGGKREVRFSPAQCLTLGIPT</sequence>
<reference evidence="1 2" key="1">
    <citation type="journal article" name="Sci. Rep.">
        <title>Genome-scale phylogenetic analyses confirm Olpidium as the closest living zoosporic fungus to the non-flagellated, terrestrial fungi.</title>
        <authorList>
            <person name="Chang Y."/>
            <person name="Rochon D."/>
            <person name="Sekimoto S."/>
            <person name="Wang Y."/>
            <person name="Chovatia M."/>
            <person name="Sandor L."/>
            <person name="Salamov A."/>
            <person name="Grigoriev I.V."/>
            <person name="Stajich J.E."/>
            <person name="Spatafora J.W."/>
        </authorList>
    </citation>
    <scope>NUCLEOTIDE SEQUENCE [LARGE SCALE GENOMIC DNA]</scope>
    <source>
        <strain evidence="1">S191</strain>
    </source>
</reference>
<dbReference type="EMBL" id="JAEFCI010005130">
    <property type="protein sequence ID" value="KAG5460504.1"/>
    <property type="molecule type" value="Genomic_DNA"/>
</dbReference>
<name>A0A8H7ZWG4_9FUNG</name>
<organism evidence="1 2">
    <name type="scientific">Olpidium bornovanus</name>
    <dbReference type="NCBI Taxonomy" id="278681"/>
    <lineage>
        <taxon>Eukaryota</taxon>
        <taxon>Fungi</taxon>
        <taxon>Fungi incertae sedis</taxon>
        <taxon>Olpidiomycota</taxon>
        <taxon>Olpidiomycotina</taxon>
        <taxon>Olpidiomycetes</taxon>
        <taxon>Olpidiales</taxon>
        <taxon>Olpidiaceae</taxon>
        <taxon>Olpidium</taxon>
    </lineage>
</organism>